<organism evidence="3 4">
    <name type="scientific">Flavobacterium cupriresistens</name>
    <dbReference type="NCBI Taxonomy" id="2893885"/>
    <lineage>
        <taxon>Bacteria</taxon>
        <taxon>Pseudomonadati</taxon>
        <taxon>Bacteroidota</taxon>
        <taxon>Flavobacteriia</taxon>
        <taxon>Flavobacteriales</taxon>
        <taxon>Flavobacteriaceae</taxon>
        <taxon>Flavobacterium</taxon>
    </lineage>
</organism>
<reference evidence="3 4" key="1">
    <citation type="submission" date="2023-11" db="EMBL/GenBank/DDBJ databases">
        <title>Unpublished Manusciprt.</title>
        <authorList>
            <person name="Saticioglu I.B."/>
            <person name="Ay H."/>
            <person name="Ajmi N."/>
            <person name="Altun S."/>
            <person name="Duman M."/>
        </authorList>
    </citation>
    <scope>NUCLEOTIDE SEQUENCE [LARGE SCALE GENOMIC DNA]</scope>
    <source>
        <strain evidence="3 4">Fl-318</strain>
    </source>
</reference>
<dbReference type="Proteomes" id="UP001273350">
    <property type="component" value="Unassembled WGS sequence"/>
</dbReference>
<evidence type="ECO:0000313" key="4">
    <source>
        <dbReference type="Proteomes" id="UP001273350"/>
    </source>
</evidence>
<gene>
    <name evidence="3" type="ORF">SGQ83_12105</name>
</gene>
<keyword evidence="4" id="KW-1185">Reference proteome</keyword>
<dbReference type="InterPro" id="IPR002516">
    <property type="entry name" value="Glyco_trans_11"/>
</dbReference>
<dbReference type="Pfam" id="PF01531">
    <property type="entry name" value="Glyco_transf_11"/>
    <property type="match status" value="1"/>
</dbReference>
<evidence type="ECO:0000256" key="2">
    <source>
        <dbReference type="ARBA" id="ARBA00022679"/>
    </source>
</evidence>
<dbReference type="PANTHER" id="PTHR11927">
    <property type="entry name" value="GALACTOSIDE 2-L-FUCOSYLTRANSFERASE"/>
    <property type="match status" value="1"/>
</dbReference>
<name>A0ABU4RBZ0_9FLAO</name>
<dbReference type="RefSeq" id="WP_255663519.1">
    <property type="nucleotide sequence ID" value="NZ_CP087134.1"/>
</dbReference>
<accession>A0ABU4RBZ0</accession>
<keyword evidence="1" id="KW-0328">Glycosyltransferase</keyword>
<evidence type="ECO:0000313" key="3">
    <source>
        <dbReference type="EMBL" id="MDX6190094.1"/>
    </source>
</evidence>
<keyword evidence="2" id="KW-0808">Transferase</keyword>
<dbReference type="EMBL" id="JAWXVI010000006">
    <property type="protein sequence ID" value="MDX6190094.1"/>
    <property type="molecule type" value="Genomic_DNA"/>
</dbReference>
<comment type="caution">
    <text evidence="3">The sequence shown here is derived from an EMBL/GenBank/DDBJ whole genome shotgun (WGS) entry which is preliminary data.</text>
</comment>
<evidence type="ECO:0000256" key="1">
    <source>
        <dbReference type="ARBA" id="ARBA00022676"/>
    </source>
</evidence>
<sequence>MLVFNSLGRKGNLGNQLFQIAATVGLAIKHKKEFSFPEWEYSKYFEYKLPKQDKNKKLIQVVEKSYEFHNWEIGTNDYDINGALQSEKYFDIEKTREIFKFKDDFLEGLLDKYNYLFKNKPIFISVRRGDFVNHPDYYQLPYWYYFLALKKNFPDWKERDLIFMSDNIEYCKYHFKFLKNAFFLENLSGIEQLALGVQGEDFIISNSTFSWWLGWLGEKENSKIIRPVHNFRGQLGKQNNDKDYFPERWILFDYKKHCLGGKNYKFFIQEIYFQLQDFIKLKMDKVCSIVDRIKKKIFK</sequence>
<proteinExistence type="predicted"/>
<protein>
    <submittedName>
        <fullName evidence="3">Alpha-1,2-fucosyltransferase</fullName>
    </submittedName>
</protein>
<dbReference type="PANTHER" id="PTHR11927:SF9">
    <property type="entry name" value="L-FUCOSYLTRANSFERASE"/>
    <property type="match status" value="1"/>
</dbReference>